<organism evidence="1">
    <name type="scientific">Candidatus Electrothrix aestuarii</name>
    <dbReference type="NCBI Taxonomy" id="3062594"/>
    <lineage>
        <taxon>Bacteria</taxon>
        <taxon>Pseudomonadati</taxon>
        <taxon>Thermodesulfobacteriota</taxon>
        <taxon>Desulfobulbia</taxon>
        <taxon>Desulfobulbales</taxon>
        <taxon>Desulfobulbaceae</taxon>
        <taxon>Candidatus Electrothrix</taxon>
    </lineage>
</organism>
<evidence type="ECO:0008006" key="2">
    <source>
        <dbReference type="Google" id="ProtNLM"/>
    </source>
</evidence>
<name>A0AAU8LVD1_9BACT</name>
<reference evidence="1" key="1">
    <citation type="journal article" date="2024" name="Syst. Appl. Microbiol.">
        <title>First single-strain enrichments of Electrothrix cable bacteria, description of E. aestuarii sp. nov. and E. rattekaaiensis sp. nov., and proposal of a cable bacteria taxonomy following the rules of the SeqCode.</title>
        <authorList>
            <person name="Plum-Jensen L.E."/>
            <person name="Schramm A."/>
            <person name="Marshall I.P.G."/>
        </authorList>
    </citation>
    <scope>NUCLEOTIDE SEQUENCE</scope>
    <source>
        <strain evidence="1">Rat1</strain>
    </source>
</reference>
<protein>
    <recommendedName>
        <fullName evidence="2">Addiction module component</fullName>
    </recommendedName>
</protein>
<proteinExistence type="predicted"/>
<evidence type="ECO:0000313" key="1">
    <source>
        <dbReference type="EMBL" id="XCN73238.1"/>
    </source>
</evidence>
<sequence>MKQREYLPGLLNIVRSFRESITLKPAKKSFRQGWEEAVNGETMPVDELWTDIETDLI</sequence>
<accession>A0AAU8LVD1</accession>
<gene>
    <name evidence="1" type="ORF">Q3M24_00285</name>
</gene>
<dbReference type="AlphaFoldDB" id="A0AAU8LVD1"/>
<reference evidence="1" key="2">
    <citation type="submission" date="2024-06" db="EMBL/GenBank/DDBJ databases">
        <authorList>
            <person name="Plum-Jensen L.E."/>
            <person name="Schramm A."/>
            <person name="Marshall I.P.G."/>
        </authorList>
    </citation>
    <scope>NUCLEOTIDE SEQUENCE</scope>
    <source>
        <strain evidence="1">Rat1</strain>
    </source>
</reference>
<dbReference type="EMBL" id="CP159373">
    <property type="protein sequence ID" value="XCN73238.1"/>
    <property type="molecule type" value="Genomic_DNA"/>
</dbReference>
<dbReference type="KEGG" id="eaj:Q3M24_00285"/>